<proteinExistence type="predicted"/>
<dbReference type="AlphaFoldDB" id="A0A2P6NK92"/>
<gene>
    <name evidence="1" type="ORF">PROFUN_08245</name>
</gene>
<protein>
    <submittedName>
        <fullName evidence="1">Uncharacterized protein</fullName>
    </submittedName>
</protein>
<organism evidence="1 2">
    <name type="scientific">Planoprotostelium fungivorum</name>
    <dbReference type="NCBI Taxonomy" id="1890364"/>
    <lineage>
        <taxon>Eukaryota</taxon>
        <taxon>Amoebozoa</taxon>
        <taxon>Evosea</taxon>
        <taxon>Variosea</taxon>
        <taxon>Cavosteliida</taxon>
        <taxon>Cavosteliaceae</taxon>
        <taxon>Planoprotostelium</taxon>
    </lineage>
</organism>
<evidence type="ECO:0000313" key="2">
    <source>
        <dbReference type="Proteomes" id="UP000241769"/>
    </source>
</evidence>
<reference evidence="1 2" key="1">
    <citation type="journal article" date="2018" name="Genome Biol. Evol.">
        <title>Multiple Roots of Fruiting Body Formation in Amoebozoa.</title>
        <authorList>
            <person name="Hillmann F."/>
            <person name="Forbes G."/>
            <person name="Novohradska S."/>
            <person name="Ferling I."/>
            <person name="Riege K."/>
            <person name="Groth M."/>
            <person name="Westermann M."/>
            <person name="Marz M."/>
            <person name="Spaller T."/>
            <person name="Winckler T."/>
            <person name="Schaap P."/>
            <person name="Glockner G."/>
        </authorList>
    </citation>
    <scope>NUCLEOTIDE SEQUENCE [LARGE SCALE GENOMIC DNA]</scope>
    <source>
        <strain evidence="1 2">Jena</strain>
    </source>
</reference>
<accession>A0A2P6NK92</accession>
<sequence>MGIQLHDTEQEEGTQGLFLKNYKLPVGLYVQNCLSVGGL</sequence>
<dbReference type="EMBL" id="MDYQ01000064">
    <property type="protein sequence ID" value="PRP84380.1"/>
    <property type="molecule type" value="Genomic_DNA"/>
</dbReference>
<evidence type="ECO:0000313" key="1">
    <source>
        <dbReference type="EMBL" id="PRP84380.1"/>
    </source>
</evidence>
<dbReference type="InParanoid" id="A0A2P6NK92"/>
<dbReference type="Proteomes" id="UP000241769">
    <property type="component" value="Unassembled WGS sequence"/>
</dbReference>
<name>A0A2P6NK92_9EUKA</name>
<keyword evidence="2" id="KW-1185">Reference proteome</keyword>
<comment type="caution">
    <text evidence="1">The sequence shown here is derived from an EMBL/GenBank/DDBJ whole genome shotgun (WGS) entry which is preliminary data.</text>
</comment>